<name>A0A078KW10_9GAMM</name>
<dbReference type="OrthoDB" id="5638079at2"/>
<dbReference type="AlphaFoldDB" id="A0A078KW10"/>
<evidence type="ECO:0000313" key="1">
    <source>
        <dbReference type="EMBL" id="CDZ77186.1"/>
    </source>
</evidence>
<organism evidence="1 2">
    <name type="scientific">Legionella massiliensis</name>
    <dbReference type="NCBI Taxonomy" id="1034943"/>
    <lineage>
        <taxon>Bacteria</taxon>
        <taxon>Pseudomonadati</taxon>
        <taxon>Pseudomonadota</taxon>
        <taxon>Gammaproteobacteria</taxon>
        <taxon>Legionellales</taxon>
        <taxon>Legionellaceae</taxon>
        <taxon>Legionella</taxon>
    </lineage>
</organism>
<protein>
    <submittedName>
        <fullName evidence="1">Uncharacterized protein</fullName>
    </submittedName>
</protein>
<keyword evidence="2" id="KW-1185">Reference proteome</keyword>
<proteinExistence type="predicted"/>
<dbReference type="STRING" id="1034943.BN59_01468"/>
<evidence type="ECO:0000313" key="2">
    <source>
        <dbReference type="Proteomes" id="UP000044071"/>
    </source>
</evidence>
<accession>A0A078KW10</accession>
<dbReference type="Proteomes" id="UP000044071">
    <property type="component" value="Unassembled WGS sequence"/>
</dbReference>
<dbReference type="EMBL" id="CCSB01000001">
    <property type="protein sequence ID" value="CDZ77186.1"/>
    <property type="molecule type" value="Genomic_DNA"/>
</dbReference>
<gene>
    <name evidence="1" type="ORF">BN59_01468</name>
</gene>
<sequence length="251" mass="28670">MIDSIWQSVKKVLSHYGKNYFYGREPADGYLYVPFKQDELSEKTLDDIKTFKKNSKHQGKKFKILYHEHCDLTSLPINSTIYVLGHGLDCEPGGKSFARMTNPALAYDLVKHLPFHDWAYSISGGKAAIPIDEVANRMIADGALNTDYANIKLWFCDVNDKALSIAKRFMEHFENYATPLKVDYYPNHMLTNPLIKDGEMHKWGRNEETKEVVRPSTIRQSLFSHNHPVEVAKRDAEAAHQETVGVVPNIV</sequence>
<reference evidence="1 2" key="1">
    <citation type="submission" date="2014-06" db="EMBL/GenBank/DDBJ databases">
        <authorList>
            <person name="Urmite Genomes Urmite Genomes"/>
        </authorList>
    </citation>
    <scope>NUCLEOTIDE SEQUENCE [LARGE SCALE GENOMIC DNA]</scope>
</reference>
<dbReference type="RefSeq" id="WP_043873574.1">
    <property type="nucleotide sequence ID" value="NZ_CCVW01000001.1"/>
</dbReference>